<comment type="caution">
    <text evidence="3">The sequence shown here is derived from an EMBL/GenBank/DDBJ whole genome shotgun (WGS) entry which is preliminary data.</text>
</comment>
<reference evidence="3" key="1">
    <citation type="submission" date="2020-01" db="EMBL/GenBank/DDBJ databases">
        <authorList>
            <person name="Rat A."/>
        </authorList>
    </citation>
    <scope>NUCLEOTIDE SEQUENCE</scope>
    <source>
        <strain evidence="3">LMG 31161</strain>
    </source>
</reference>
<reference evidence="3" key="3">
    <citation type="journal article" date="2021" name="Syst. Appl. Microbiol.">
        <title>Roseomonas hellenica sp. nov., isolated from roots of wild-growing Alkanna tinctoria.</title>
        <authorList>
            <person name="Rat A."/>
            <person name="Naranjo H.D."/>
            <person name="Lebbe L."/>
            <person name="Cnockaert M."/>
            <person name="Krigas N."/>
            <person name="Grigoriadou K."/>
            <person name="Maloupa E."/>
            <person name="Willems A."/>
        </authorList>
    </citation>
    <scope>NUCLEOTIDE SEQUENCE</scope>
    <source>
        <strain evidence="3">LMG 31161</strain>
    </source>
</reference>
<comment type="similarity">
    <text evidence="1 2">Belongs to the ArsC family.</text>
</comment>
<dbReference type="InterPro" id="IPR036249">
    <property type="entry name" value="Thioredoxin-like_sf"/>
</dbReference>
<dbReference type="RefSeq" id="WP_168042399.1">
    <property type="nucleotide sequence ID" value="NZ_JAAEDK010000006.1"/>
</dbReference>
<dbReference type="Gene3D" id="3.40.30.10">
    <property type="entry name" value="Glutaredoxin"/>
    <property type="match status" value="1"/>
</dbReference>
<dbReference type="PROSITE" id="PS51353">
    <property type="entry name" value="ARSC"/>
    <property type="match status" value="1"/>
</dbReference>
<evidence type="ECO:0000313" key="6">
    <source>
        <dbReference type="Proteomes" id="UP001138708"/>
    </source>
</evidence>
<evidence type="ECO:0000256" key="2">
    <source>
        <dbReference type="PROSITE-ProRule" id="PRU01282"/>
    </source>
</evidence>
<reference evidence="4 5" key="2">
    <citation type="submission" date="2020-02" db="EMBL/GenBank/DDBJ databases">
        <authorList>
            <person name="Sun Q."/>
            <person name="Inoue M."/>
        </authorList>
    </citation>
    <scope>NUCLEOTIDE SEQUENCE [LARGE SCALE GENOMIC DNA]</scope>
    <source>
        <strain evidence="4 5">KCTC 22478</strain>
    </source>
</reference>
<gene>
    <name evidence="4" type="ORF">GWK15_16265</name>
    <name evidence="3" type="ORF">GXW75_03710</name>
</gene>
<dbReference type="PANTHER" id="PTHR30041">
    <property type="entry name" value="ARSENATE REDUCTASE"/>
    <property type="match status" value="1"/>
</dbReference>
<keyword evidence="5" id="KW-1185">Reference proteome</keyword>
<dbReference type="Pfam" id="PF03960">
    <property type="entry name" value="ArsC"/>
    <property type="match status" value="1"/>
</dbReference>
<sequence>MNITIHGIRNCDTMKKARAWLEAHGVAHDFHDYKVAGIDAATLKAWSAKVGWEKLLNRSGTTFRKLLDAEKEGLTEARALALMQAQPSMIKRPVLALGDRLLVGFDAGEYESAIATLPRD</sequence>
<dbReference type="InterPro" id="IPR006660">
    <property type="entry name" value="Arsenate_reductase-like"/>
</dbReference>
<name>A0A9X9WDD4_9PROT</name>
<dbReference type="NCBIfam" id="NF008107">
    <property type="entry name" value="PRK10853.1"/>
    <property type="match status" value="1"/>
</dbReference>
<dbReference type="EMBL" id="JAAVUP010000004">
    <property type="protein sequence ID" value="NKE18509.1"/>
    <property type="molecule type" value="Genomic_DNA"/>
</dbReference>
<dbReference type="NCBIfam" id="TIGR01617">
    <property type="entry name" value="arsC_related"/>
    <property type="match status" value="1"/>
</dbReference>
<dbReference type="InterPro" id="IPR006504">
    <property type="entry name" value="Tscrpt_reg_Spx/MgsR"/>
</dbReference>
<proteinExistence type="inferred from homology"/>
<dbReference type="CDD" id="cd03035">
    <property type="entry name" value="ArsC_Yffb"/>
    <property type="match status" value="1"/>
</dbReference>
<accession>A0A9X9WDD4</accession>
<protein>
    <submittedName>
        <fullName evidence="3">ArsC family reductase</fullName>
    </submittedName>
</protein>
<dbReference type="Proteomes" id="UP000746741">
    <property type="component" value="Unassembled WGS sequence"/>
</dbReference>
<evidence type="ECO:0000313" key="4">
    <source>
        <dbReference type="EMBL" id="NKE18509.1"/>
    </source>
</evidence>
<evidence type="ECO:0000313" key="3">
    <source>
        <dbReference type="EMBL" id="MBR0658344.1"/>
    </source>
</evidence>
<evidence type="ECO:0000256" key="1">
    <source>
        <dbReference type="ARBA" id="ARBA00007198"/>
    </source>
</evidence>
<dbReference type="EMBL" id="JAAEDK010000006">
    <property type="protein sequence ID" value="MBR0658344.1"/>
    <property type="molecule type" value="Genomic_DNA"/>
</dbReference>
<dbReference type="AlphaFoldDB" id="A0A9X9WDD4"/>
<dbReference type="PANTHER" id="PTHR30041:SF8">
    <property type="entry name" value="PROTEIN YFFB"/>
    <property type="match status" value="1"/>
</dbReference>
<dbReference type="SUPFAM" id="SSF52833">
    <property type="entry name" value="Thioredoxin-like"/>
    <property type="match status" value="1"/>
</dbReference>
<organism evidence="3 6">
    <name type="scientific">Neoroseomonas oryzicola</name>
    <dbReference type="NCBI Taxonomy" id="535904"/>
    <lineage>
        <taxon>Bacteria</taxon>
        <taxon>Pseudomonadati</taxon>
        <taxon>Pseudomonadota</taxon>
        <taxon>Alphaproteobacteria</taxon>
        <taxon>Acetobacterales</taxon>
        <taxon>Acetobacteraceae</taxon>
        <taxon>Neoroseomonas</taxon>
    </lineage>
</organism>
<evidence type="ECO:0000313" key="5">
    <source>
        <dbReference type="Proteomes" id="UP000746741"/>
    </source>
</evidence>
<dbReference type="Proteomes" id="UP001138708">
    <property type="component" value="Unassembled WGS sequence"/>
</dbReference>